<dbReference type="RefSeq" id="WP_369161500.1">
    <property type="nucleotide sequence ID" value="NZ_CP163429.1"/>
</dbReference>
<protein>
    <submittedName>
        <fullName evidence="1">Uncharacterized protein</fullName>
    </submittedName>
</protein>
<dbReference type="EMBL" id="CP163429">
    <property type="protein sequence ID" value="XDP98048.1"/>
    <property type="molecule type" value="Genomic_DNA"/>
</dbReference>
<name>A0AB39LVY8_9ACTN</name>
<evidence type="ECO:0000313" key="1">
    <source>
        <dbReference type="EMBL" id="XDP98048.1"/>
    </source>
</evidence>
<dbReference type="AlphaFoldDB" id="A0AB39LVY8"/>
<organism evidence="1">
    <name type="scientific">Streptomyces sp. R02</name>
    <dbReference type="NCBI Taxonomy" id="3238623"/>
    <lineage>
        <taxon>Bacteria</taxon>
        <taxon>Bacillati</taxon>
        <taxon>Actinomycetota</taxon>
        <taxon>Actinomycetes</taxon>
        <taxon>Kitasatosporales</taxon>
        <taxon>Streptomycetaceae</taxon>
        <taxon>Streptomyces</taxon>
    </lineage>
</organism>
<accession>A0AB39LVY8</accession>
<sequence>MDSNRIRWAEDSKEHLSVVAYGPKSAQVHMDELEAREGVSKVETFSVKPGE</sequence>
<gene>
    <name evidence="1" type="ORF">AB5J57_33245</name>
</gene>
<reference evidence="1" key="1">
    <citation type="submission" date="2024-07" db="EMBL/GenBank/DDBJ databases">
        <authorList>
            <person name="Yu S.T."/>
        </authorList>
    </citation>
    <scope>NUCLEOTIDE SEQUENCE</scope>
    <source>
        <strain evidence="1">R02</strain>
    </source>
</reference>
<proteinExistence type="predicted"/>